<keyword evidence="2" id="KW-1185">Reference proteome</keyword>
<evidence type="ECO:0000313" key="2">
    <source>
        <dbReference type="Proteomes" id="UP000050741"/>
    </source>
</evidence>
<protein>
    <submittedName>
        <fullName evidence="3">Zf-Tim10_DDP domain-containing protein</fullName>
    </submittedName>
</protein>
<dbReference type="Proteomes" id="UP000050741">
    <property type="component" value="Unassembled WGS sequence"/>
</dbReference>
<evidence type="ECO:0000256" key="1">
    <source>
        <dbReference type="SAM" id="MobiDB-lite"/>
    </source>
</evidence>
<evidence type="ECO:0000313" key="3">
    <source>
        <dbReference type="WBParaSite" id="GPLIN_000293300"/>
    </source>
</evidence>
<dbReference type="WBParaSite" id="GPLIN_000293300">
    <property type="protein sequence ID" value="GPLIN_000293300"/>
    <property type="gene ID" value="GPLIN_000293300"/>
</dbReference>
<reference evidence="2" key="1">
    <citation type="submission" date="2013-12" db="EMBL/GenBank/DDBJ databases">
        <authorList>
            <person name="Aslett M."/>
        </authorList>
    </citation>
    <scope>NUCLEOTIDE SEQUENCE [LARGE SCALE GENOMIC DNA]</scope>
    <source>
        <strain evidence="2">Lindley</strain>
    </source>
</reference>
<name>A0A183BQP7_GLOPA</name>
<accession>A0A183BQP7</accession>
<proteinExistence type="predicted"/>
<reference evidence="3" key="3">
    <citation type="submission" date="2016-06" db="UniProtKB">
        <authorList>
            <consortium name="WormBaseParasite"/>
        </authorList>
    </citation>
    <scope>IDENTIFICATION</scope>
</reference>
<sequence>MSKKEKCFKICMDKTELVEMHFENKEECVKVLAWTHHLASSQHIEDALTNDSTVEQQKKQRQHQCRRW</sequence>
<dbReference type="AlphaFoldDB" id="A0A183BQP7"/>
<organism evidence="2 3">
    <name type="scientific">Globodera pallida</name>
    <name type="common">Potato cyst nematode worm</name>
    <name type="synonym">Heterodera pallida</name>
    <dbReference type="NCBI Taxonomy" id="36090"/>
    <lineage>
        <taxon>Eukaryota</taxon>
        <taxon>Metazoa</taxon>
        <taxon>Ecdysozoa</taxon>
        <taxon>Nematoda</taxon>
        <taxon>Chromadorea</taxon>
        <taxon>Rhabditida</taxon>
        <taxon>Tylenchina</taxon>
        <taxon>Tylenchomorpha</taxon>
        <taxon>Tylenchoidea</taxon>
        <taxon>Heteroderidae</taxon>
        <taxon>Heteroderinae</taxon>
        <taxon>Globodera</taxon>
    </lineage>
</organism>
<feature type="compositionally biased region" description="Basic residues" evidence="1">
    <location>
        <begin position="59"/>
        <end position="68"/>
    </location>
</feature>
<reference evidence="2" key="2">
    <citation type="submission" date="2014-05" db="EMBL/GenBank/DDBJ databases">
        <title>The genome and life-stage specific transcriptomes of Globodera pallida elucidate key aspects of plant parasitism by a cyst nematode.</title>
        <authorList>
            <person name="Cotton J.A."/>
            <person name="Lilley C.J."/>
            <person name="Jones L.M."/>
            <person name="Kikuchi T."/>
            <person name="Reid A.J."/>
            <person name="Thorpe P."/>
            <person name="Tsai I.J."/>
            <person name="Beasley H."/>
            <person name="Blok V."/>
            <person name="Cock P.J.A."/>
            <person name="Van den Akker S.E."/>
            <person name="Holroyd N."/>
            <person name="Hunt M."/>
            <person name="Mantelin S."/>
            <person name="Naghra H."/>
            <person name="Pain A."/>
            <person name="Palomares-Rius J.E."/>
            <person name="Zarowiecki M."/>
            <person name="Berriman M."/>
            <person name="Jones J.T."/>
            <person name="Urwin P.E."/>
        </authorList>
    </citation>
    <scope>NUCLEOTIDE SEQUENCE [LARGE SCALE GENOMIC DNA]</scope>
    <source>
        <strain evidence="2">Lindley</strain>
    </source>
</reference>
<feature type="region of interest" description="Disordered" evidence="1">
    <location>
        <begin position="49"/>
        <end position="68"/>
    </location>
</feature>